<keyword evidence="5" id="KW-0808">Transferase</keyword>
<dbReference type="InterPro" id="IPR003661">
    <property type="entry name" value="HisK_dim/P_dom"/>
</dbReference>
<dbReference type="Proteomes" id="UP000295818">
    <property type="component" value="Unassembled WGS sequence"/>
</dbReference>
<gene>
    <name evidence="15" type="ORF">EV644_106304</name>
</gene>
<dbReference type="SMART" id="SM00304">
    <property type="entry name" value="HAMP"/>
    <property type="match status" value="1"/>
</dbReference>
<evidence type="ECO:0000256" key="4">
    <source>
        <dbReference type="ARBA" id="ARBA00022553"/>
    </source>
</evidence>
<evidence type="ECO:0000256" key="8">
    <source>
        <dbReference type="ARBA" id="ARBA00022989"/>
    </source>
</evidence>
<feature type="domain" description="Histidine kinase" evidence="13">
    <location>
        <begin position="274"/>
        <end position="487"/>
    </location>
</feature>
<evidence type="ECO:0000256" key="2">
    <source>
        <dbReference type="ARBA" id="ARBA00004236"/>
    </source>
</evidence>
<dbReference type="InterPro" id="IPR003660">
    <property type="entry name" value="HAMP_dom"/>
</dbReference>
<accession>A0ABY2BM50</accession>
<evidence type="ECO:0000256" key="9">
    <source>
        <dbReference type="ARBA" id="ARBA00023012"/>
    </source>
</evidence>
<sequence length="510" mass="54159">MLGRIVRRLQLRRWLPTSLTARVAASVVLLVAVVSVLISGLTTAAISSYLTRQLDTKVAASHGRAVGALTKGVGQQSKPPPDIENAHGQDAGTVTAYRTDLGANGNVITADGELDPLSEQALDVLGTVPPAAENETVELPGLGQYRIQASRLGDTLVVTGLPTKEVDDTLASLLAWEASLSTLGVLAAGGVAVLVVRRQLRPLRDVAQTAREVAGIPLATGEIGVTARVPEHLTDERTEVGQVAVALNTLLGHMEEALDARHRSELQVRQFVADASHELRTPLTTIHGYAELSLRRPDPEQLTHAMGKVLVEATRMASLVEDLLLLARLDAGRPLERRPVDLTRLAMESVADAMIVGPDHRWALRLPEDPVMVDGDEQRLHQVVSNLLTNARRHTPPGTTVTITLGADDSHSAVLTIHDNGPGIPETLQRTVFKRFSRSDTSRTRDSGGSGLGLSLAQSITEAHGGGLTVTSHPGNTSFALALPLTKPPASSSDRHFLPETDAVPGLSSP</sequence>
<dbReference type="Gene3D" id="6.10.340.10">
    <property type="match status" value="1"/>
</dbReference>
<keyword evidence="8 12" id="KW-1133">Transmembrane helix</keyword>
<evidence type="ECO:0000256" key="12">
    <source>
        <dbReference type="SAM" id="Phobius"/>
    </source>
</evidence>
<dbReference type="InterPro" id="IPR005467">
    <property type="entry name" value="His_kinase_dom"/>
</dbReference>
<dbReference type="GO" id="GO:0016301">
    <property type="term" value="F:kinase activity"/>
    <property type="evidence" value="ECO:0007669"/>
    <property type="project" value="UniProtKB-KW"/>
</dbReference>
<evidence type="ECO:0000256" key="11">
    <source>
        <dbReference type="SAM" id="MobiDB-lite"/>
    </source>
</evidence>
<dbReference type="Gene3D" id="1.10.287.130">
    <property type="match status" value="1"/>
</dbReference>
<dbReference type="InterPro" id="IPR036890">
    <property type="entry name" value="HATPase_C_sf"/>
</dbReference>
<keyword evidence="16" id="KW-1185">Reference proteome</keyword>
<dbReference type="PROSITE" id="PS50885">
    <property type="entry name" value="HAMP"/>
    <property type="match status" value="1"/>
</dbReference>
<dbReference type="InterPro" id="IPR003594">
    <property type="entry name" value="HATPase_dom"/>
</dbReference>
<comment type="caution">
    <text evidence="15">The sequence shown here is derived from an EMBL/GenBank/DDBJ whole genome shotgun (WGS) entry which is preliminary data.</text>
</comment>
<dbReference type="CDD" id="cd00082">
    <property type="entry name" value="HisKA"/>
    <property type="match status" value="1"/>
</dbReference>
<keyword evidence="6 12" id="KW-0812">Transmembrane</keyword>
<evidence type="ECO:0000256" key="7">
    <source>
        <dbReference type="ARBA" id="ARBA00022777"/>
    </source>
</evidence>
<evidence type="ECO:0000256" key="5">
    <source>
        <dbReference type="ARBA" id="ARBA00022679"/>
    </source>
</evidence>
<dbReference type="InterPro" id="IPR050428">
    <property type="entry name" value="TCS_sensor_his_kinase"/>
</dbReference>
<dbReference type="RefSeq" id="WP_132189688.1">
    <property type="nucleotide sequence ID" value="NZ_SLWM01000006.1"/>
</dbReference>
<dbReference type="InterPro" id="IPR036097">
    <property type="entry name" value="HisK_dim/P_sf"/>
</dbReference>
<feature type="region of interest" description="Disordered" evidence="11">
    <location>
        <begin position="484"/>
        <end position="510"/>
    </location>
</feature>
<dbReference type="SUPFAM" id="SSF47384">
    <property type="entry name" value="Homodimeric domain of signal transducing histidine kinase"/>
    <property type="match status" value="1"/>
</dbReference>
<comment type="subcellular location">
    <subcellularLocation>
        <location evidence="2">Cell membrane</location>
    </subcellularLocation>
</comment>
<evidence type="ECO:0000256" key="6">
    <source>
        <dbReference type="ARBA" id="ARBA00022692"/>
    </source>
</evidence>
<organism evidence="15 16">
    <name type="scientific">Kribbella orskensis</name>
    <dbReference type="NCBI Taxonomy" id="2512216"/>
    <lineage>
        <taxon>Bacteria</taxon>
        <taxon>Bacillati</taxon>
        <taxon>Actinomycetota</taxon>
        <taxon>Actinomycetes</taxon>
        <taxon>Propionibacteriales</taxon>
        <taxon>Kribbellaceae</taxon>
        <taxon>Kribbella</taxon>
    </lineage>
</organism>
<dbReference type="SMART" id="SM00387">
    <property type="entry name" value="HATPase_c"/>
    <property type="match status" value="1"/>
</dbReference>
<dbReference type="CDD" id="cd00075">
    <property type="entry name" value="HATPase"/>
    <property type="match status" value="1"/>
</dbReference>
<keyword evidence="9" id="KW-0902">Two-component regulatory system</keyword>
<dbReference type="SUPFAM" id="SSF55874">
    <property type="entry name" value="ATPase domain of HSP90 chaperone/DNA topoisomerase II/histidine kinase"/>
    <property type="match status" value="1"/>
</dbReference>
<evidence type="ECO:0000256" key="1">
    <source>
        <dbReference type="ARBA" id="ARBA00000085"/>
    </source>
</evidence>
<dbReference type="InterPro" id="IPR004358">
    <property type="entry name" value="Sig_transdc_His_kin-like_C"/>
</dbReference>
<evidence type="ECO:0000259" key="13">
    <source>
        <dbReference type="PROSITE" id="PS50109"/>
    </source>
</evidence>
<dbReference type="Pfam" id="PF00672">
    <property type="entry name" value="HAMP"/>
    <property type="match status" value="1"/>
</dbReference>
<evidence type="ECO:0000256" key="3">
    <source>
        <dbReference type="ARBA" id="ARBA00012438"/>
    </source>
</evidence>
<dbReference type="EMBL" id="SLWM01000006">
    <property type="protein sequence ID" value="TCO22996.1"/>
    <property type="molecule type" value="Genomic_DNA"/>
</dbReference>
<keyword evidence="4" id="KW-0597">Phosphoprotein</keyword>
<evidence type="ECO:0000259" key="14">
    <source>
        <dbReference type="PROSITE" id="PS50885"/>
    </source>
</evidence>
<name>A0ABY2BM50_9ACTN</name>
<keyword evidence="7 15" id="KW-0418">Kinase</keyword>
<evidence type="ECO:0000256" key="10">
    <source>
        <dbReference type="ARBA" id="ARBA00023136"/>
    </source>
</evidence>
<dbReference type="PANTHER" id="PTHR45436:SF5">
    <property type="entry name" value="SENSOR HISTIDINE KINASE TRCS"/>
    <property type="match status" value="1"/>
</dbReference>
<feature type="transmembrane region" description="Helical" evidence="12">
    <location>
        <begin position="21"/>
        <end position="46"/>
    </location>
</feature>
<dbReference type="PANTHER" id="PTHR45436">
    <property type="entry name" value="SENSOR HISTIDINE KINASE YKOH"/>
    <property type="match status" value="1"/>
</dbReference>
<evidence type="ECO:0000313" key="16">
    <source>
        <dbReference type="Proteomes" id="UP000295818"/>
    </source>
</evidence>
<comment type="catalytic activity">
    <reaction evidence="1">
        <text>ATP + protein L-histidine = ADP + protein N-phospho-L-histidine.</text>
        <dbReference type="EC" id="2.7.13.3"/>
    </reaction>
</comment>
<dbReference type="Gene3D" id="3.30.565.10">
    <property type="entry name" value="Histidine kinase-like ATPase, C-terminal domain"/>
    <property type="match status" value="1"/>
</dbReference>
<reference evidence="15 16" key="1">
    <citation type="journal article" date="2015" name="Stand. Genomic Sci.">
        <title>Genomic Encyclopedia of Bacterial and Archaeal Type Strains, Phase III: the genomes of soil and plant-associated and newly described type strains.</title>
        <authorList>
            <person name="Whitman W.B."/>
            <person name="Woyke T."/>
            <person name="Klenk H.P."/>
            <person name="Zhou Y."/>
            <person name="Lilburn T.G."/>
            <person name="Beck B.J."/>
            <person name="De Vos P."/>
            <person name="Vandamme P."/>
            <person name="Eisen J.A."/>
            <person name="Garrity G."/>
            <person name="Hugenholtz P."/>
            <person name="Kyrpides N.C."/>
        </authorList>
    </citation>
    <scope>NUCLEOTIDE SEQUENCE [LARGE SCALE GENOMIC DNA]</scope>
    <source>
        <strain evidence="15 16">VKM Ac-2538</strain>
    </source>
</reference>
<dbReference type="EC" id="2.7.13.3" evidence="3"/>
<dbReference type="Pfam" id="PF02518">
    <property type="entry name" value="HATPase_c"/>
    <property type="match status" value="1"/>
</dbReference>
<protein>
    <recommendedName>
        <fullName evidence="3">histidine kinase</fullName>
        <ecNumber evidence="3">2.7.13.3</ecNumber>
    </recommendedName>
</protein>
<feature type="domain" description="HAMP" evidence="14">
    <location>
        <begin position="197"/>
        <end position="259"/>
    </location>
</feature>
<dbReference type="PRINTS" id="PR00344">
    <property type="entry name" value="BCTRLSENSOR"/>
</dbReference>
<dbReference type="SMART" id="SM00388">
    <property type="entry name" value="HisKA"/>
    <property type="match status" value="1"/>
</dbReference>
<keyword evidence="10 12" id="KW-0472">Membrane</keyword>
<dbReference type="PROSITE" id="PS50109">
    <property type="entry name" value="HIS_KIN"/>
    <property type="match status" value="1"/>
</dbReference>
<dbReference type="Pfam" id="PF00512">
    <property type="entry name" value="HisKA"/>
    <property type="match status" value="1"/>
</dbReference>
<evidence type="ECO:0000313" key="15">
    <source>
        <dbReference type="EMBL" id="TCO22996.1"/>
    </source>
</evidence>
<proteinExistence type="predicted"/>